<sequence length="241" mass="28387">MAWVVPARYNPYSMPRSLADDRLKVSWKICKMYGIICRCYCIFYSRLMAFWISISVLVLLLVLLSQPNGGLGVLIFSFVWIILLLLGIFCVLIIRKHMLIGLRHCVQAANKLLIKSDMLAGVEDRGLLSCHKIVIFMYFRTAQCKQDIERLIRQENLIAQPHPIEMNAREVNDFAIRLILKYSQNFVKETSKKRLLFPTRPVEGVSEFTPKHCTNSYCICQYVEKRHFKRSPREWYERLFW</sequence>
<keyword evidence="1" id="KW-0472">Membrane</keyword>
<gene>
    <name evidence="2" type="ORF">ASIM_LOCUS699</name>
</gene>
<dbReference type="EMBL" id="UYRR01000544">
    <property type="protein sequence ID" value="VDK17992.1"/>
    <property type="molecule type" value="Genomic_DNA"/>
</dbReference>
<name>A0A0M3IZW6_ANISI</name>
<evidence type="ECO:0000256" key="1">
    <source>
        <dbReference type="SAM" id="Phobius"/>
    </source>
</evidence>
<dbReference type="PANTHER" id="PTHR31193:SF1">
    <property type="entry name" value="TRANSMEMBRANE PROTEIN 268"/>
    <property type="match status" value="1"/>
</dbReference>
<feature type="transmembrane region" description="Helical" evidence="1">
    <location>
        <begin position="70"/>
        <end position="94"/>
    </location>
</feature>
<dbReference type="OrthoDB" id="8250049at2759"/>
<keyword evidence="3" id="KW-1185">Reference proteome</keyword>
<dbReference type="InterPro" id="IPR028054">
    <property type="entry name" value="DUF4481"/>
</dbReference>
<proteinExistence type="predicted"/>
<keyword evidence="1" id="KW-1133">Transmembrane helix</keyword>
<evidence type="ECO:0000313" key="3">
    <source>
        <dbReference type="Proteomes" id="UP000267096"/>
    </source>
</evidence>
<accession>A0A0M3IZW6</accession>
<reference evidence="4" key="1">
    <citation type="submission" date="2017-02" db="UniProtKB">
        <authorList>
            <consortium name="WormBaseParasite"/>
        </authorList>
    </citation>
    <scope>IDENTIFICATION</scope>
</reference>
<evidence type="ECO:0000313" key="2">
    <source>
        <dbReference type="EMBL" id="VDK17992.1"/>
    </source>
</evidence>
<dbReference type="AlphaFoldDB" id="A0A0M3IZW6"/>
<reference evidence="2 3" key="2">
    <citation type="submission" date="2018-11" db="EMBL/GenBank/DDBJ databases">
        <authorList>
            <consortium name="Pathogen Informatics"/>
        </authorList>
    </citation>
    <scope>NUCLEOTIDE SEQUENCE [LARGE SCALE GENOMIC DNA]</scope>
</reference>
<protein>
    <submittedName>
        <fullName evidence="4">LisH domain-containing protein</fullName>
    </submittedName>
</protein>
<evidence type="ECO:0000313" key="4">
    <source>
        <dbReference type="WBParaSite" id="ASIM_0000080001-mRNA-1"/>
    </source>
</evidence>
<keyword evidence="1" id="KW-0812">Transmembrane</keyword>
<organism evidence="4">
    <name type="scientific">Anisakis simplex</name>
    <name type="common">Herring worm</name>
    <dbReference type="NCBI Taxonomy" id="6269"/>
    <lineage>
        <taxon>Eukaryota</taxon>
        <taxon>Metazoa</taxon>
        <taxon>Ecdysozoa</taxon>
        <taxon>Nematoda</taxon>
        <taxon>Chromadorea</taxon>
        <taxon>Rhabditida</taxon>
        <taxon>Spirurina</taxon>
        <taxon>Ascaridomorpha</taxon>
        <taxon>Ascaridoidea</taxon>
        <taxon>Anisakidae</taxon>
        <taxon>Anisakis</taxon>
        <taxon>Anisakis simplex complex</taxon>
    </lineage>
</organism>
<dbReference type="WBParaSite" id="ASIM_0000080001-mRNA-1">
    <property type="protein sequence ID" value="ASIM_0000080001-mRNA-1"/>
    <property type="gene ID" value="ASIM_0000080001"/>
</dbReference>
<dbReference type="Proteomes" id="UP000267096">
    <property type="component" value="Unassembled WGS sequence"/>
</dbReference>
<dbReference type="PANTHER" id="PTHR31193">
    <property type="entry name" value="TRANSMEMBRANE PROTEIN C9ORF91"/>
    <property type="match status" value="1"/>
</dbReference>
<feature type="transmembrane region" description="Helical" evidence="1">
    <location>
        <begin position="41"/>
        <end position="64"/>
    </location>
</feature>